<evidence type="ECO:0000313" key="3">
    <source>
        <dbReference type="Proteomes" id="UP001327957"/>
    </source>
</evidence>
<protein>
    <submittedName>
        <fullName evidence="2">Uncharacterized protein</fullName>
    </submittedName>
</protein>
<dbReference type="Proteomes" id="UP001327957">
    <property type="component" value="Unassembled WGS sequence"/>
</dbReference>
<reference evidence="2 3" key="1">
    <citation type="submission" date="2023-04" db="EMBL/GenBank/DDBJ databases">
        <title>Colletotrichum tabacum stain YC1 causing leaf anthracnose on Nicotiana tabacum(L.) cv.</title>
        <authorList>
            <person name="Ji Z."/>
            <person name="Wang M."/>
            <person name="Zhang J."/>
            <person name="Wang N."/>
            <person name="Zhou Z."/>
        </authorList>
    </citation>
    <scope>NUCLEOTIDE SEQUENCE [LARGE SCALE GENOMIC DNA]</scope>
    <source>
        <strain evidence="2 3">YC1</strain>
    </source>
</reference>
<keyword evidence="3" id="KW-1185">Reference proteome</keyword>
<accession>A0AAV9SSU5</accession>
<feature type="chain" id="PRO_5043564192" evidence="1">
    <location>
        <begin position="17"/>
        <end position="283"/>
    </location>
</feature>
<organism evidence="2 3">
    <name type="scientific">Colletotrichum tabaci</name>
    <dbReference type="NCBI Taxonomy" id="1209068"/>
    <lineage>
        <taxon>Eukaryota</taxon>
        <taxon>Fungi</taxon>
        <taxon>Dikarya</taxon>
        <taxon>Ascomycota</taxon>
        <taxon>Pezizomycotina</taxon>
        <taxon>Sordariomycetes</taxon>
        <taxon>Hypocreomycetidae</taxon>
        <taxon>Glomerellales</taxon>
        <taxon>Glomerellaceae</taxon>
        <taxon>Colletotrichum</taxon>
        <taxon>Colletotrichum destructivum species complex</taxon>
    </lineage>
</organism>
<evidence type="ECO:0000313" key="2">
    <source>
        <dbReference type="EMBL" id="KAK6206281.1"/>
    </source>
</evidence>
<proteinExistence type="predicted"/>
<name>A0AAV9SSU5_9PEZI</name>
<dbReference type="AlphaFoldDB" id="A0AAV9SSU5"/>
<comment type="caution">
    <text evidence="2">The sequence shown here is derived from an EMBL/GenBank/DDBJ whole genome shotgun (WGS) entry which is preliminary data.</text>
</comment>
<keyword evidence="1" id="KW-0732">Signal</keyword>
<feature type="signal peptide" evidence="1">
    <location>
        <begin position="1"/>
        <end position="16"/>
    </location>
</feature>
<evidence type="ECO:0000256" key="1">
    <source>
        <dbReference type="SAM" id="SignalP"/>
    </source>
</evidence>
<gene>
    <name evidence="2" type="ORF">QIS74_13700</name>
</gene>
<dbReference type="PROSITE" id="PS51257">
    <property type="entry name" value="PROKAR_LIPOPROTEIN"/>
    <property type="match status" value="1"/>
</dbReference>
<sequence length="283" mass="31475">MRFWHWILGGGPLCLINNHLPWFLSGCCRGNWPTNFSGESSTAGDIFDNQFTTAAWARDHVVSWASAGERVLSSTLGLLPFVPPLQHTIEVLQQAPKSTNVAWEATLRDELDDLNAMLERLRYLEDVVTAAASYEVWWQRKSAHAVARLGSAVDAVPELKTQRERFPDYHNVLVTAQNRRQLQHHDALDGVGGRESAEPLALARVIVRNQSQGLSLAFHASRGVAAGVEGVKDAMKSEIQAPLILINTHKEVRQDVYDGDLDVPSAVKQTIRLVEKFIDRILA</sequence>
<dbReference type="EMBL" id="JASAOK010000056">
    <property type="protein sequence ID" value="KAK6206281.1"/>
    <property type="molecule type" value="Genomic_DNA"/>
</dbReference>